<dbReference type="EMBL" id="JABCRE010000002">
    <property type="protein sequence ID" value="NMW31198.1"/>
    <property type="molecule type" value="Genomic_DNA"/>
</dbReference>
<keyword evidence="2 4" id="KW-0547">Nucleotide-binding</keyword>
<dbReference type="PANTHER" id="PTHR23407:SF1">
    <property type="entry name" value="5-FORMYLTETRAHYDROFOLATE CYCLO-LIGASE"/>
    <property type="match status" value="1"/>
</dbReference>
<evidence type="ECO:0000313" key="6">
    <source>
        <dbReference type="EMBL" id="NMW31198.1"/>
    </source>
</evidence>
<dbReference type="GO" id="GO:0009396">
    <property type="term" value="P:folic acid-containing compound biosynthetic process"/>
    <property type="evidence" value="ECO:0007669"/>
    <property type="project" value="TreeGrafter"/>
</dbReference>
<feature type="binding site" evidence="4">
    <location>
        <begin position="4"/>
        <end position="8"/>
    </location>
    <ligand>
        <name>ATP</name>
        <dbReference type="ChEBI" id="CHEBI:30616"/>
    </ligand>
</feature>
<proteinExistence type="inferred from homology"/>
<keyword evidence="3 4" id="KW-0067">ATP-binding</keyword>
<sequence>MKEKSALRKTMRAARRDHVAAIPDMVRALLFNQPPAGLSNLIPEGANIGLYHATDDEAPTNGYIKHFLESGHKVVLPRFTDASSPMEFAEHTDPFEGSDLETGAFGIRQPTGDAAKEQPEVLFVPLIAYTDAGHRLGQGGGHYDRWLADHPGTVAIGMGWDSQLVDALPTEPHDQPMHAIVTPTRLYGPF</sequence>
<keyword evidence="6" id="KW-0436">Ligase</keyword>
<evidence type="ECO:0000256" key="2">
    <source>
        <dbReference type="ARBA" id="ARBA00022741"/>
    </source>
</evidence>
<comment type="cofactor">
    <cofactor evidence="5">
        <name>Mg(2+)</name>
        <dbReference type="ChEBI" id="CHEBI:18420"/>
    </cofactor>
</comment>
<dbReference type="GO" id="GO:0005524">
    <property type="term" value="F:ATP binding"/>
    <property type="evidence" value="ECO:0007669"/>
    <property type="project" value="UniProtKB-KW"/>
</dbReference>
<evidence type="ECO:0000256" key="1">
    <source>
        <dbReference type="ARBA" id="ARBA00010638"/>
    </source>
</evidence>
<evidence type="ECO:0000256" key="3">
    <source>
        <dbReference type="ARBA" id="ARBA00022840"/>
    </source>
</evidence>
<comment type="similarity">
    <text evidence="1 5">Belongs to the 5-formyltetrahydrofolate cyclo-ligase family.</text>
</comment>
<dbReference type="PANTHER" id="PTHR23407">
    <property type="entry name" value="ATPASE INHIBITOR/5-FORMYLTETRAHYDROFOLATE CYCLO-LIGASE"/>
    <property type="match status" value="1"/>
</dbReference>
<dbReference type="Gene3D" id="3.40.50.10420">
    <property type="entry name" value="NagB/RpiA/CoA transferase-like"/>
    <property type="match status" value="1"/>
</dbReference>
<dbReference type="PIRSF" id="PIRSF006806">
    <property type="entry name" value="FTHF_cligase"/>
    <property type="match status" value="1"/>
</dbReference>
<dbReference type="GO" id="GO:0030272">
    <property type="term" value="F:5-formyltetrahydrofolate cyclo-ligase activity"/>
    <property type="evidence" value="ECO:0007669"/>
    <property type="project" value="UniProtKB-EC"/>
</dbReference>
<evidence type="ECO:0000256" key="4">
    <source>
        <dbReference type="PIRSR" id="PIRSR006806-1"/>
    </source>
</evidence>
<feature type="binding site" evidence="4">
    <location>
        <position position="57"/>
    </location>
    <ligand>
        <name>substrate</name>
    </ligand>
</feature>
<gene>
    <name evidence="6" type="ORF">HKD42_03905</name>
</gene>
<accession>A0A848QPZ9</accession>
<feature type="binding site" evidence="4">
    <location>
        <begin position="135"/>
        <end position="143"/>
    </location>
    <ligand>
        <name>ATP</name>
        <dbReference type="ChEBI" id="CHEBI:30616"/>
    </ligand>
</feature>
<protein>
    <recommendedName>
        <fullName evidence="5">5-formyltetrahydrofolate cyclo-ligase</fullName>
        <ecNumber evidence="5">6.3.3.2</ecNumber>
    </recommendedName>
</protein>
<keyword evidence="5" id="KW-0460">Magnesium</keyword>
<reference evidence="6 7" key="1">
    <citation type="submission" date="2020-04" db="EMBL/GenBank/DDBJ databases">
        <authorList>
            <person name="Liu A."/>
        </authorList>
    </citation>
    <scope>NUCLEOTIDE SEQUENCE [LARGE SCALE GENOMIC DNA]</scope>
    <source>
        <strain evidence="6 7">RZ02</strain>
    </source>
</reference>
<comment type="caution">
    <text evidence="6">The sequence shown here is derived from an EMBL/GenBank/DDBJ whole genome shotgun (WGS) entry which is preliminary data.</text>
</comment>
<dbReference type="SUPFAM" id="SSF100950">
    <property type="entry name" value="NagB/RpiA/CoA transferase-like"/>
    <property type="match status" value="1"/>
</dbReference>
<dbReference type="InterPro" id="IPR024185">
    <property type="entry name" value="FTHF_cligase-like_sf"/>
</dbReference>
<dbReference type="AlphaFoldDB" id="A0A848QPZ9"/>
<dbReference type="InterPro" id="IPR002698">
    <property type="entry name" value="FTHF_cligase"/>
</dbReference>
<dbReference type="GO" id="GO:0035999">
    <property type="term" value="P:tetrahydrofolate interconversion"/>
    <property type="evidence" value="ECO:0007669"/>
    <property type="project" value="TreeGrafter"/>
</dbReference>
<dbReference type="Pfam" id="PF01812">
    <property type="entry name" value="5-FTHF_cyc-lig"/>
    <property type="match status" value="1"/>
</dbReference>
<evidence type="ECO:0000313" key="7">
    <source>
        <dbReference type="Proteomes" id="UP000561181"/>
    </source>
</evidence>
<name>A0A848QPZ9_9SPHN</name>
<organism evidence="6 7">
    <name type="scientific">Pontixanthobacter rizhaonensis</name>
    <dbReference type="NCBI Taxonomy" id="2730337"/>
    <lineage>
        <taxon>Bacteria</taxon>
        <taxon>Pseudomonadati</taxon>
        <taxon>Pseudomonadota</taxon>
        <taxon>Alphaproteobacteria</taxon>
        <taxon>Sphingomonadales</taxon>
        <taxon>Erythrobacteraceae</taxon>
        <taxon>Pontixanthobacter</taxon>
    </lineage>
</organism>
<dbReference type="Proteomes" id="UP000561181">
    <property type="component" value="Unassembled WGS sequence"/>
</dbReference>
<comment type="catalytic activity">
    <reaction evidence="5">
        <text>(6S)-5-formyl-5,6,7,8-tetrahydrofolate + ATP = (6R)-5,10-methenyltetrahydrofolate + ADP + phosphate</text>
        <dbReference type="Rhea" id="RHEA:10488"/>
        <dbReference type="ChEBI" id="CHEBI:30616"/>
        <dbReference type="ChEBI" id="CHEBI:43474"/>
        <dbReference type="ChEBI" id="CHEBI:57455"/>
        <dbReference type="ChEBI" id="CHEBI:57457"/>
        <dbReference type="ChEBI" id="CHEBI:456216"/>
        <dbReference type="EC" id="6.3.3.2"/>
    </reaction>
</comment>
<dbReference type="InterPro" id="IPR037171">
    <property type="entry name" value="NagB/RpiA_transferase-like"/>
</dbReference>
<dbReference type="NCBIfam" id="TIGR02727">
    <property type="entry name" value="MTHFS_bact"/>
    <property type="match status" value="1"/>
</dbReference>
<dbReference type="GO" id="GO:0046872">
    <property type="term" value="F:metal ion binding"/>
    <property type="evidence" value="ECO:0007669"/>
    <property type="project" value="UniProtKB-KW"/>
</dbReference>
<dbReference type="RefSeq" id="WP_170010477.1">
    <property type="nucleotide sequence ID" value="NZ_JABCRE010000002.1"/>
</dbReference>
<dbReference type="EC" id="6.3.3.2" evidence="5"/>
<keyword evidence="7" id="KW-1185">Reference proteome</keyword>
<evidence type="ECO:0000256" key="5">
    <source>
        <dbReference type="RuleBase" id="RU361279"/>
    </source>
</evidence>
<keyword evidence="5" id="KW-0479">Metal-binding</keyword>